<evidence type="ECO:0000259" key="6">
    <source>
        <dbReference type="PROSITE" id="PS50041"/>
    </source>
</evidence>
<dbReference type="Gene3D" id="3.10.100.10">
    <property type="entry name" value="Mannose-Binding Protein A, subunit A"/>
    <property type="match status" value="1"/>
</dbReference>
<dbReference type="EMBL" id="JAMKOV010000024">
    <property type="protein sequence ID" value="KAI8036083.1"/>
    <property type="molecule type" value="Genomic_DNA"/>
</dbReference>
<name>A0A9P9YGC7_9MUSC</name>
<evidence type="ECO:0000256" key="4">
    <source>
        <dbReference type="ARBA" id="ARBA00022734"/>
    </source>
</evidence>
<keyword evidence="2" id="KW-0964">Secreted</keyword>
<dbReference type="InterPro" id="IPR001304">
    <property type="entry name" value="C-type_lectin-like"/>
</dbReference>
<evidence type="ECO:0000256" key="5">
    <source>
        <dbReference type="SAM" id="SignalP"/>
    </source>
</evidence>
<comment type="subcellular location">
    <subcellularLocation>
        <location evidence="1">Secreted</location>
    </subcellularLocation>
</comment>
<dbReference type="SMART" id="SM00034">
    <property type="entry name" value="CLECT"/>
    <property type="match status" value="1"/>
</dbReference>
<sequence length="271" mass="30801">MLKLTSHIICFFIILDLLGSLAHSQGHRVCLLQDAPNQCGAFCLAALRPVYDHNSKMQAELEGLKKSITKEGLEERLKQTERHIMEAKSEMKKIMQFMDIKMDSKFGEVEKKLQDQTKIEALLKTLETKMAAFQATLLKTLSKTSSKCVPPLFEKIGTRYFYIEKENELSWTAAAAQCREMGGYLASIKSQKELEALQAKLNKQWFWLGINDRETNGNFVSEASGKPSTVFKWRKGYPKDGNPCVLLGFADMIDWDCADKSFYICQADNET</sequence>
<dbReference type="GO" id="GO:0005615">
    <property type="term" value="C:extracellular space"/>
    <property type="evidence" value="ECO:0007669"/>
    <property type="project" value="TreeGrafter"/>
</dbReference>
<gene>
    <name evidence="7" type="ORF">M5D96_011177</name>
</gene>
<dbReference type="SUPFAM" id="SSF56436">
    <property type="entry name" value="C-type lectin-like"/>
    <property type="match status" value="1"/>
</dbReference>
<dbReference type="PANTHER" id="PTHR22799">
    <property type="entry name" value="TETRANECTIN-RELATED"/>
    <property type="match status" value="1"/>
</dbReference>
<dbReference type="PROSITE" id="PS50041">
    <property type="entry name" value="C_TYPE_LECTIN_2"/>
    <property type="match status" value="1"/>
</dbReference>
<dbReference type="CDD" id="cd00037">
    <property type="entry name" value="CLECT"/>
    <property type="match status" value="1"/>
</dbReference>
<organism evidence="7 8">
    <name type="scientific">Drosophila gunungcola</name>
    <name type="common">fruit fly</name>
    <dbReference type="NCBI Taxonomy" id="103775"/>
    <lineage>
        <taxon>Eukaryota</taxon>
        <taxon>Metazoa</taxon>
        <taxon>Ecdysozoa</taxon>
        <taxon>Arthropoda</taxon>
        <taxon>Hexapoda</taxon>
        <taxon>Insecta</taxon>
        <taxon>Pterygota</taxon>
        <taxon>Neoptera</taxon>
        <taxon>Endopterygota</taxon>
        <taxon>Diptera</taxon>
        <taxon>Brachycera</taxon>
        <taxon>Muscomorpha</taxon>
        <taxon>Ephydroidea</taxon>
        <taxon>Drosophilidae</taxon>
        <taxon>Drosophila</taxon>
        <taxon>Sophophora</taxon>
    </lineage>
</organism>
<dbReference type="GO" id="GO:0030246">
    <property type="term" value="F:carbohydrate binding"/>
    <property type="evidence" value="ECO:0007669"/>
    <property type="project" value="UniProtKB-KW"/>
</dbReference>
<feature type="domain" description="C-type lectin" evidence="6">
    <location>
        <begin position="156"/>
        <end position="266"/>
    </location>
</feature>
<accession>A0A9P9YGC7</accession>
<comment type="caution">
    <text evidence="7">The sequence shown here is derived from an EMBL/GenBank/DDBJ whole genome shotgun (WGS) entry which is preliminary data.</text>
</comment>
<evidence type="ECO:0000256" key="3">
    <source>
        <dbReference type="ARBA" id="ARBA00022729"/>
    </source>
</evidence>
<dbReference type="InterPro" id="IPR016186">
    <property type="entry name" value="C-type_lectin-like/link_sf"/>
</dbReference>
<evidence type="ECO:0000313" key="7">
    <source>
        <dbReference type="EMBL" id="KAI8036083.1"/>
    </source>
</evidence>
<evidence type="ECO:0000313" key="8">
    <source>
        <dbReference type="Proteomes" id="UP001059596"/>
    </source>
</evidence>
<dbReference type="InterPro" id="IPR016187">
    <property type="entry name" value="CTDL_fold"/>
</dbReference>
<reference evidence="7" key="1">
    <citation type="journal article" date="2023" name="Genome Biol. Evol.">
        <title>Long-read-based Genome Assembly of Drosophila gunungcola Reveals Fewer Chemosensory Genes in Flower-breeding Species.</title>
        <authorList>
            <person name="Negi A."/>
            <person name="Liao B.Y."/>
            <person name="Yeh S.D."/>
        </authorList>
    </citation>
    <scope>NUCLEOTIDE SEQUENCE</scope>
    <source>
        <strain evidence="7">Sukarami</strain>
    </source>
</reference>
<evidence type="ECO:0000256" key="2">
    <source>
        <dbReference type="ARBA" id="ARBA00022525"/>
    </source>
</evidence>
<dbReference type="Pfam" id="PF00059">
    <property type="entry name" value="Lectin_C"/>
    <property type="match status" value="1"/>
</dbReference>
<evidence type="ECO:0000256" key="1">
    <source>
        <dbReference type="ARBA" id="ARBA00004613"/>
    </source>
</evidence>
<proteinExistence type="predicted"/>
<feature type="chain" id="PRO_5040166754" description="C-type lectin domain-containing protein" evidence="5">
    <location>
        <begin position="25"/>
        <end position="271"/>
    </location>
</feature>
<protein>
    <recommendedName>
        <fullName evidence="6">C-type lectin domain-containing protein</fullName>
    </recommendedName>
</protein>
<dbReference type="InterPro" id="IPR051663">
    <property type="entry name" value="CLec_Tetranectin-domain"/>
</dbReference>
<dbReference type="PANTHER" id="PTHR22799:SF1">
    <property type="entry name" value="C-TYPE LECTIN DOMAIN FAMILY 11 MEMBER A"/>
    <property type="match status" value="1"/>
</dbReference>
<dbReference type="GO" id="GO:0008083">
    <property type="term" value="F:growth factor activity"/>
    <property type="evidence" value="ECO:0007669"/>
    <property type="project" value="TreeGrafter"/>
</dbReference>
<dbReference type="AlphaFoldDB" id="A0A9P9YGC7"/>
<dbReference type="Proteomes" id="UP001059596">
    <property type="component" value="Unassembled WGS sequence"/>
</dbReference>
<feature type="signal peptide" evidence="5">
    <location>
        <begin position="1"/>
        <end position="24"/>
    </location>
</feature>
<keyword evidence="4" id="KW-0430">Lectin</keyword>
<keyword evidence="8" id="KW-1185">Reference proteome</keyword>
<keyword evidence="3 5" id="KW-0732">Signal</keyword>